<accession>A0A5M6HHZ2</accession>
<comment type="caution">
    <text evidence="2">The sequence shown here is derived from an EMBL/GenBank/DDBJ whole genome shotgun (WGS) entry which is preliminary data.</text>
</comment>
<evidence type="ECO:0000256" key="1">
    <source>
        <dbReference type="SAM" id="MobiDB-lite"/>
    </source>
</evidence>
<proteinExistence type="predicted"/>
<dbReference type="AlphaFoldDB" id="A0A5M6HHZ2"/>
<evidence type="ECO:0000313" key="3">
    <source>
        <dbReference type="Proteomes" id="UP000323886"/>
    </source>
</evidence>
<dbReference type="Pfam" id="PF11994">
    <property type="entry name" value="DUF3489"/>
    <property type="match status" value="1"/>
</dbReference>
<evidence type="ECO:0000313" key="2">
    <source>
        <dbReference type="EMBL" id="KAA5595395.1"/>
    </source>
</evidence>
<name>A0A5M6HHZ2_9HYPH</name>
<dbReference type="EMBL" id="VWPL01000061">
    <property type="protein sequence ID" value="KAA5595395.1"/>
    <property type="molecule type" value="Genomic_DNA"/>
</dbReference>
<dbReference type="Proteomes" id="UP000323886">
    <property type="component" value="Unassembled WGS sequence"/>
</dbReference>
<dbReference type="InterPro" id="IPR021880">
    <property type="entry name" value="DUF3489"/>
</dbReference>
<protein>
    <submittedName>
        <fullName evidence="2">DUF3489 domain-containing protein</fullName>
    </submittedName>
</protein>
<feature type="compositionally biased region" description="Polar residues" evidence="1">
    <location>
        <begin position="108"/>
        <end position="117"/>
    </location>
</feature>
<keyword evidence="3" id="KW-1185">Reference proteome</keyword>
<dbReference type="OrthoDB" id="7206991at2"/>
<feature type="region of interest" description="Disordered" evidence="1">
    <location>
        <begin position="28"/>
        <end position="117"/>
    </location>
</feature>
<reference evidence="2 3" key="1">
    <citation type="submission" date="2019-09" db="EMBL/GenBank/DDBJ databases">
        <title>Draft Whole-Genome sequence of Blastochloris sulfoviridis DSM 729.</title>
        <authorList>
            <person name="Meyer T.E."/>
            <person name="Kyndt J.A."/>
        </authorList>
    </citation>
    <scope>NUCLEOTIDE SEQUENCE [LARGE SCALE GENOMIC DNA]</scope>
    <source>
        <strain evidence="2 3">DSM 729</strain>
    </source>
</reference>
<gene>
    <name evidence="2" type="ORF">F1193_16745</name>
</gene>
<organism evidence="2 3">
    <name type="scientific">Blastochloris sulfoviridis</name>
    <dbReference type="NCBI Taxonomy" id="50712"/>
    <lineage>
        <taxon>Bacteria</taxon>
        <taxon>Pseudomonadati</taxon>
        <taxon>Pseudomonadota</taxon>
        <taxon>Alphaproteobacteria</taxon>
        <taxon>Hyphomicrobiales</taxon>
        <taxon>Blastochloridaceae</taxon>
        <taxon>Blastochloris</taxon>
    </lineage>
</organism>
<sequence>MPVWRHNEDSRTMTLRLTKRGLKMILADENEREPKTQMAALAGRPATKMRAAAATSRSDEGDRHKAPPTKARGRLSVAPSNELERHHEPACEPSAISEGVNRAPDHGSPSSAPVTRAGTKQAQILALLRRPEGVTIEAVVQATGWLPHSVRGFLSAVVRRKLGLTIATDKVDGQRVYRIAPGAGAPSQPAA</sequence>